<dbReference type="PANTHER" id="PTHR46401:SF2">
    <property type="entry name" value="GLYCOSYLTRANSFERASE WBBK-RELATED"/>
    <property type="match status" value="1"/>
</dbReference>
<name>A0A6N6M7E5_9FLAO</name>
<proteinExistence type="predicted"/>
<dbReference type="AlphaFoldDB" id="A0A6N6M7E5"/>
<dbReference type="EMBL" id="WACR01000005">
    <property type="protein sequence ID" value="KAB1064422.1"/>
    <property type="molecule type" value="Genomic_DNA"/>
</dbReference>
<gene>
    <name evidence="2" type="ORF">F3059_06905</name>
</gene>
<dbReference type="PANTHER" id="PTHR46401">
    <property type="entry name" value="GLYCOSYLTRANSFERASE WBBK-RELATED"/>
    <property type="match status" value="1"/>
</dbReference>
<sequence>MKILVLLSRVPWPLEKGDKLRAFHHIKEMSRQHEVILCCLSDKRVHPQAKKVLSEYCSQVHIFRLNKIAIFFRLVRAIFSSKPFQVHYFYKKTVQKQIDKIVEREMPAHIFVQLIRTAEYAKKYPFIPNTFDYMDAFSRGVERRIKYSIPGLRRLFITESNRLKHYEASVFKFFQNKIIISEQDRDLISHPDKNEIEIIPNGVDLDFYQPSDVKPQYTIGFTGNMAYPPNVRAALFLASEVLPLVQKELPDASLLISGTNPVAKIKSLDNGNDIIVTGWVKDIRDSYTQADIFVAPMQIGTGLQNKLLEAMAMKKPCITSELANQALGAVDGKEVLIGFSAQDYADIIVNLTKNKERKQQLADKGYQFVQQNFSWDNNSKKLLQIIEKQ</sequence>
<dbReference type="SUPFAM" id="SSF53756">
    <property type="entry name" value="UDP-Glycosyltransferase/glycogen phosphorylase"/>
    <property type="match status" value="1"/>
</dbReference>
<keyword evidence="1 2" id="KW-0808">Transferase</keyword>
<dbReference type="GO" id="GO:0016757">
    <property type="term" value="F:glycosyltransferase activity"/>
    <property type="evidence" value="ECO:0007669"/>
    <property type="project" value="TreeGrafter"/>
</dbReference>
<reference evidence="2 3" key="1">
    <citation type="submission" date="2019-09" db="EMBL/GenBank/DDBJ databases">
        <title>Genomes of Cryomorphaceae.</title>
        <authorList>
            <person name="Bowman J.P."/>
        </authorList>
    </citation>
    <scope>NUCLEOTIDE SEQUENCE [LARGE SCALE GENOMIC DNA]</scope>
    <source>
        <strain evidence="2 3">KCTC 52047</strain>
    </source>
</reference>
<keyword evidence="3" id="KW-1185">Reference proteome</keyword>
<dbReference type="CDD" id="cd03801">
    <property type="entry name" value="GT4_PimA-like"/>
    <property type="match status" value="1"/>
</dbReference>
<dbReference type="Proteomes" id="UP000435357">
    <property type="component" value="Unassembled WGS sequence"/>
</dbReference>
<dbReference type="OrthoDB" id="9807209at2"/>
<evidence type="ECO:0000256" key="1">
    <source>
        <dbReference type="ARBA" id="ARBA00022679"/>
    </source>
</evidence>
<dbReference type="RefSeq" id="WP_151167577.1">
    <property type="nucleotide sequence ID" value="NZ_WACR01000005.1"/>
</dbReference>
<protein>
    <submittedName>
        <fullName evidence="2">Glycosyltransferase</fullName>
    </submittedName>
</protein>
<accession>A0A6N6M7E5</accession>
<evidence type="ECO:0000313" key="3">
    <source>
        <dbReference type="Proteomes" id="UP000435357"/>
    </source>
</evidence>
<organism evidence="2 3">
    <name type="scientific">Salibacter halophilus</name>
    <dbReference type="NCBI Taxonomy" id="1803916"/>
    <lineage>
        <taxon>Bacteria</taxon>
        <taxon>Pseudomonadati</taxon>
        <taxon>Bacteroidota</taxon>
        <taxon>Flavobacteriia</taxon>
        <taxon>Flavobacteriales</taxon>
        <taxon>Salibacteraceae</taxon>
        <taxon>Salibacter</taxon>
    </lineage>
</organism>
<dbReference type="Pfam" id="PF13692">
    <property type="entry name" value="Glyco_trans_1_4"/>
    <property type="match status" value="1"/>
</dbReference>
<comment type="caution">
    <text evidence="2">The sequence shown here is derived from an EMBL/GenBank/DDBJ whole genome shotgun (WGS) entry which is preliminary data.</text>
</comment>
<dbReference type="Gene3D" id="3.40.50.2000">
    <property type="entry name" value="Glycogen Phosphorylase B"/>
    <property type="match status" value="2"/>
</dbReference>
<evidence type="ECO:0000313" key="2">
    <source>
        <dbReference type="EMBL" id="KAB1064422.1"/>
    </source>
</evidence>